<dbReference type="RefSeq" id="WP_070100404.1">
    <property type="nucleotide sequence ID" value="NZ_CYZO01000018.1"/>
</dbReference>
<keyword evidence="1" id="KW-0238">DNA-binding</keyword>
<reference evidence="3 4" key="1">
    <citation type="submission" date="2015-09" db="EMBL/GenBank/DDBJ databases">
        <authorList>
            <consortium name="Pathogen Informatics"/>
        </authorList>
    </citation>
    <scope>NUCLEOTIDE SEQUENCE [LARGE SCALE GENOMIC DNA]</scope>
    <source>
        <strain evidence="3 4">2789STDY5834841</strain>
    </source>
</reference>
<name>A0A174CAY1_9FIRM</name>
<dbReference type="PANTHER" id="PTHR46558">
    <property type="entry name" value="TRACRIPTIONAL REGULATORY PROTEIN-RELATED-RELATED"/>
    <property type="match status" value="1"/>
</dbReference>
<dbReference type="CDD" id="cd00093">
    <property type="entry name" value="HTH_XRE"/>
    <property type="match status" value="1"/>
</dbReference>
<dbReference type="EMBL" id="CYZO01000018">
    <property type="protein sequence ID" value="CUO08806.1"/>
    <property type="molecule type" value="Genomic_DNA"/>
</dbReference>
<dbReference type="AlphaFoldDB" id="A0A174CAY1"/>
<dbReference type="InterPro" id="IPR001387">
    <property type="entry name" value="Cro/C1-type_HTH"/>
</dbReference>
<evidence type="ECO:0000313" key="4">
    <source>
        <dbReference type="Proteomes" id="UP000095787"/>
    </source>
</evidence>
<dbReference type="SMART" id="SM00530">
    <property type="entry name" value="HTH_XRE"/>
    <property type="match status" value="1"/>
</dbReference>
<dbReference type="Pfam" id="PF01381">
    <property type="entry name" value="HTH_3"/>
    <property type="match status" value="1"/>
</dbReference>
<feature type="domain" description="HTH cro/C1-type" evidence="2">
    <location>
        <begin position="18"/>
        <end position="62"/>
    </location>
</feature>
<evidence type="ECO:0000259" key="2">
    <source>
        <dbReference type="PROSITE" id="PS50943"/>
    </source>
</evidence>
<dbReference type="SUPFAM" id="SSF47413">
    <property type="entry name" value="lambda repressor-like DNA-binding domains"/>
    <property type="match status" value="1"/>
</dbReference>
<dbReference type="Proteomes" id="UP000095787">
    <property type="component" value="Unassembled WGS sequence"/>
</dbReference>
<dbReference type="PANTHER" id="PTHR46558:SF11">
    <property type="entry name" value="HTH-TYPE TRANSCRIPTIONAL REGULATOR XRE"/>
    <property type="match status" value="1"/>
</dbReference>
<proteinExistence type="predicted"/>
<dbReference type="InterPro" id="IPR010982">
    <property type="entry name" value="Lambda_DNA-bd_dom_sf"/>
</dbReference>
<dbReference type="GO" id="GO:0003677">
    <property type="term" value="F:DNA binding"/>
    <property type="evidence" value="ECO:0007669"/>
    <property type="project" value="UniProtKB-KW"/>
</dbReference>
<protein>
    <submittedName>
        <fullName evidence="3">Helix-turn-helix</fullName>
    </submittedName>
</protein>
<dbReference type="Gene3D" id="1.10.260.40">
    <property type="entry name" value="lambda repressor-like DNA-binding domains"/>
    <property type="match status" value="1"/>
</dbReference>
<dbReference type="PROSITE" id="PS50943">
    <property type="entry name" value="HTH_CROC1"/>
    <property type="match status" value="1"/>
</dbReference>
<sequence length="65" mass="7686">MDRKRIGKKLVELRGTRTQKEVAQAINVCQSTYSMYENGERLPSDEVKKRIAEYHKCSVQFIFYN</sequence>
<accession>A0A174CAY1</accession>
<evidence type="ECO:0000313" key="3">
    <source>
        <dbReference type="EMBL" id="CUO08806.1"/>
    </source>
</evidence>
<organism evidence="3 4">
    <name type="scientific">[Ruminococcus] torques</name>
    <dbReference type="NCBI Taxonomy" id="33039"/>
    <lineage>
        <taxon>Bacteria</taxon>
        <taxon>Bacillati</taxon>
        <taxon>Bacillota</taxon>
        <taxon>Clostridia</taxon>
        <taxon>Lachnospirales</taxon>
        <taxon>Lachnospiraceae</taxon>
        <taxon>Mediterraneibacter</taxon>
    </lineage>
</organism>
<evidence type="ECO:0000256" key="1">
    <source>
        <dbReference type="ARBA" id="ARBA00023125"/>
    </source>
</evidence>
<gene>
    <name evidence="3" type="ORF">ERS852456_01581</name>
</gene>